<dbReference type="SUPFAM" id="SSF55931">
    <property type="entry name" value="Glutamine synthetase/guanido kinase"/>
    <property type="match status" value="1"/>
</dbReference>
<dbReference type="GO" id="GO:0006542">
    <property type="term" value="P:glutamine biosynthetic process"/>
    <property type="evidence" value="ECO:0007669"/>
    <property type="project" value="InterPro"/>
</dbReference>
<accession>A0A5C6AUL2</accession>
<feature type="domain" description="GS beta-grasp" evidence="4">
    <location>
        <begin position="114"/>
        <end position="207"/>
    </location>
</feature>
<dbReference type="Gene3D" id="1.20.120.1560">
    <property type="match status" value="1"/>
</dbReference>
<gene>
    <name evidence="6" type="ORF">Pla100_15900</name>
</gene>
<dbReference type="InterPro" id="IPR052725">
    <property type="entry name" value="GS_Type-3"/>
</dbReference>
<dbReference type="InterPro" id="IPR014746">
    <property type="entry name" value="Gln_synth/guanido_kin_cat_dom"/>
</dbReference>
<dbReference type="AlphaFoldDB" id="A0A5C6AUL2"/>
<evidence type="ECO:0000256" key="2">
    <source>
        <dbReference type="RuleBase" id="RU000384"/>
    </source>
</evidence>
<dbReference type="Proteomes" id="UP000316213">
    <property type="component" value="Unassembled WGS sequence"/>
</dbReference>
<dbReference type="PROSITE" id="PS51987">
    <property type="entry name" value="GS_CATALYTIC"/>
    <property type="match status" value="1"/>
</dbReference>
<evidence type="ECO:0000313" key="6">
    <source>
        <dbReference type="EMBL" id="TWU01854.1"/>
    </source>
</evidence>
<dbReference type="PROSITE" id="PS51986">
    <property type="entry name" value="GS_BETA_GRASP"/>
    <property type="match status" value="1"/>
</dbReference>
<reference evidence="6 7" key="1">
    <citation type="submission" date="2019-02" db="EMBL/GenBank/DDBJ databases">
        <title>Deep-cultivation of Planctomycetes and their phenomic and genomic characterization uncovers novel biology.</title>
        <authorList>
            <person name="Wiegand S."/>
            <person name="Jogler M."/>
            <person name="Boedeker C."/>
            <person name="Pinto D."/>
            <person name="Vollmers J."/>
            <person name="Rivas-Marin E."/>
            <person name="Kohn T."/>
            <person name="Peeters S.H."/>
            <person name="Heuer A."/>
            <person name="Rast P."/>
            <person name="Oberbeckmann S."/>
            <person name="Bunk B."/>
            <person name="Jeske O."/>
            <person name="Meyerdierks A."/>
            <person name="Storesund J.E."/>
            <person name="Kallscheuer N."/>
            <person name="Luecker S."/>
            <person name="Lage O.M."/>
            <person name="Pohl T."/>
            <person name="Merkel B.J."/>
            <person name="Hornburger P."/>
            <person name="Mueller R.-W."/>
            <person name="Bruemmer F."/>
            <person name="Labrenz M."/>
            <person name="Spormann A.M."/>
            <person name="Op Den Camp H."/>
            <person name="Overmann J."/>
            <person name="Amann R."/>
            <person name="Jetten M.S.M."/>
            <person name="Mascher T."/>
            <person name="Medema M.H."/>
            <person name="Devos D.P."/>
            <person name="Kaster A.-K."/>
            <person name="Ovreas L."/>
            <person name="Rohde M."/>
            <person name="Galperin M.Y."/>
            <person name="Jogler C."/>
        </authorList>
    </citation>
    <scope>NUCLEOTIDE SEQUENCE [LARGE SCALE GENOMIC DNA]</scope>
    <source>
        <strain evidence="6 7">Pla100</strain>
    </source>
</reference>
<keyword evidence="7" id="KW-1185">Reference proteome</keyword>
<dbReference type="GO" id="GO:0034022">
    <property type="term" value="F:3-(hydroxyamino)phenol mutase activity"/>
    <property type="evidence" value="ECO:0007669"/>
    <property type="project" value="UniProtKB-EC"/>
</dbReference>
<dbReference type="InterPro" id="IPR027303">
    <property type="entry name" value="Gln_synth_gly_rich_site"/>
</dbReference>
<evidence type="ECO:0000259" key="5">
    <source>
        <dbReference type="PROSITE" id="PS51987"/>
    </source>
</evidence>
<dbReference type="EMBL" id="SJPM01000002">
    <property type="protein sequence ID" value="TWU01854.1"/>
    <property type="molecule type" value="Genomic_DNA"/>
</dbReference>
<dbReference type="Pfam" id="PF18318">
    <property type="entry name" value="Gln-synt_C-ter"/>
    <property type="match status" value="1"/>
</dbReference>
<dbReference type="InterPro" id="IPR040577">
    <property type="entry name" value="Gln-synt_C"/>
</dbReference>
<evidence type="ECO:0000256" key="3">
    <source>
        <dbReference type="SAM" id="MobiDB-lite"/>
    </source>
</evidence>
<organism evidence="6 7">
    <name type="scientific">Neorhodopirellula pilleata</name>
    <dbReference type="NCBI Taxonomy" id="2714738"/>
    <lineage>
        <taxon>Bacteria</taxon>
        <taxon>Pseudomonadati</taxon>
        <taxon>Planctomycetota</taxon>
        <taxon>Planctomycetia</taxon>
        <taxon>Pirellulales</taxon>
        <taxon>Pirellulaceae</taxon>
        <taxon>Neorhodopirellula</taxon>
    </lineage>
</organism>
<dbReference type="InterPro" id="IPR022147">
    <property type="entry name" value="GSIII_N"/>
</dbReference>
<dbReference type="Gene3D" id="3.30.590.10">
    <property type="entry name" value="Glutamine synthetase/guanido kinase, catalytic domain"/>
    <property type="match status" value="1"/>
</dbReference>
<feature type="domain" description="GS catalytic" evidence="5">
    <location>
        <begin position="212"/>
        <end position="647"/>
    </location>
</feature>
<name>A0A5C6AUL2_9BACT</name>
<dbReference type="PROSITE" id="PS00181">
    <property type="entry name" value="GLNA_ATP"/>
    <property type="match status" value="1"/>
</dbReference>
<dbReference type="InterPro" id="IPR008147">
    <property type="entry name" value="Gln_synt_N"/>
</dbReference>
<evidence type="ECO:0000259" key="4">
    <source>
        <dbReference type="PROSITE" id="PS51986"/>
    </source>
</evidence>
<dbReference type="EC" id="5.4.4.3" evidence="6"/>
<dbReference type="PANTHER" id="PTHR42974">
    <property type="entry name" value="GLUTAMINE SYNTHETASE"/>
    <property type="match status" value="1"/>
</dbReference>
<protein>
    <submittedName>
        <fullName evidence="6">3-hydroxylaminophenol mutase</fullName>
        <ecNumber evidence="6">5.4.4.3</ecNumber>
    </submittedName>
</protein>
<proteinExistence type="inferred from homology"/>
<dbReference type="SMART" id="SM01230">
    <property type="entry name" value="Gln-synt_C"/>
    <property type="match status" value="1"/>
</dbReference>
<evidence type="ECO:0000256" key="1">
    <source>
        <dbReference type="PROSITE-ProRule" id="PRU01330"/>
    </source>
</evidence>
<keyword evidence="6" id="KW-0413">Isomerase</keyword>
<dbReference type="OrthoDB" id="9807095at2"/>
<dbReference type="GO" id="GO:0004356">
    <property type="term" value="F:glutamine synthetase activity"/>
    <property type="evidence" value="ECO:0007669"/>
    <property type="project" value="InterPro"/>
</dbReference>
<feature type="region of interest" description="Disordered" evidence="3">
    <location>
        <begin position="1"/>
        <end position="30"/>
    </location>
</feature>
<dbReference type="RefSeq" id="WP_146577073.1">
    <property type="nucleotide sequence ID" value="NZ_SJPM01000002.1"/>
</dbReference>
<dbReference type="PANTHER" id="PTHR42974:SF1">
    <property type="entry name" value="TYPE-3 GLUTAMINE SYNTHETASE"/>
    <property type="match status" value="1"/>
</dbReference>
<dbReference type="Pfam" id="PF12437">
    <property type="entry name" value="GSIII_N"/>
    <property type="match status" value="1"/>
</dbReference>
<feature type="compositionally biased region" description="Pro residues" evidence="3">
    <location>
        <begin position="1"/>
        <end position="10"/>
    </location>
</feature>
<comment type="similarity">
    <text evidence="1 2">Belongs to the glutamine synthetase family.</text>
</comment>
<evidence type="ECO:0000313" key="7">
    <source>
        <dbReference type="Proteomes" id="UP000316213"/>
    </source>
</evidence>
<comment type="caution">
    <text evidence="6">The sequence shown here is derived from an EMBL/GenBank/DDBJ whole genome shotgun (WGS) entry which is preliminary data.</text>
</comment>
<dbReference type="InterPro" id="IPR008146">
    <property type="entry name" value="Gln_synth_cat_dom"/>
</dbReference>
<sequence length="752" mass="81785">MSTTLAPPPKTGNSSSGAAAGTNHARSAGSPRQAALSAAINYAISSPPIVFEDVPPQEYYGSNVFTKSVMKDRLPKTVFKSLMKTIESGEKLDPTSADIVASAMKDWAVEKGATHYAHIFYPLTGSTAEKHDSFLSPTSDGSTLSEFSGKQLVQGEPDGSSFPTGGIRVTSQARGYTIWDVTSPAYILENPNGTTLCIPTAFVSWSGEALDKKTPVLRSMQALNIQAQRILKLFGHADGAFVASTAGPEQEYFLVDRHFYFARTDLVTAGRTLFGCKPPKGQEFDDHYFGHIPERVLAFMLDAERQLFKLGIPVKTRHNEVAPGQFEVAPVFESANLAADHQQQMMSTLTKTAEKYGMACLLHEKPFAGVNGSGKHVNWSLGSSSQGNMLDPGETPHENAQFLVFCAAVIRAVYRHQGLLRAVVASAGNDHRLGANEAPPAIISIFLGDQLTDVFNQIKTGGANSSLKSGTLTVGVDVLPPLPKDSGDRNRTSPFAFTGNRFEFRAVGSEQSIAGPLVAMNTIIAESVDYCATKLEAATAGNPDELNAAIQSLLTEIITECSSILFDGDGYSQEWHEEAARRGLKNLRTAADAFPELVKPEVEELFEKYGVLSKRELHSRFETYQEQYCLKVDVEANLVISMAKRQIFPAAIRYQSELASTCANLKLVGYEFDTDTLDCVTSLVKDLQDSVASLEHAVADDQCQTIGDEVRHRCDVVLPLMLAVRRCVDALEGLVADDLWPLPTYQEMLFIK</sequence>
<dbReference type="Pfam" id="PF00120">
    <property type="entry name" value="Gln-synt_C"/>
    <property type="match status" value="1"/>
</dbReference>